<sequence>MSIHRVRIAKDKAEFVQSLVDFNGNYGPFQTYADAIAFAAALGMNAKKRVALGMVAKEPAPINLEIFISRGYDSLVKLLAVAATQDLSILSVYDAIAEAQRVEIFEEYANGGLEQLQEELKGSVDYTERLLLMLNTERLKEQISDSDFDLGKFL</sequence>
<dbReference type="OrthoDB" id="3687123at2"/>
<dbReference type="InterPro" id="IPR023983">
    <property type="entry name" value="DNA_S_mod_dnd_assoc_4"/>
</dbReference>
<protein>
    <submittedName>
        <fullName evidence="1">DNA phosphorothioation-associated protein 4</fullName>
    </submittedName>
</protein>
<dbReference type="RefSeq" id="WP_106455793.1">
    <property type="nucleotide sequence ID" value="NZ_PXOH01000004.1"/>
</dbReference>
<evidence type="ECO:0000313" key="2">
    <source>
        <dbReference type="Proteomes" id="UP000239001"/>
    </source>
</evidence>
<name>A0A2T1M0Z5_9CHRO</name>
<reference evidence="1 2" key="2">
    <citation type="submission" date="2018-03" db="EMBL/GenBank/DDBJ databases">
        <authorList>
            <person name="Keele B.F."/>
        </authorList>
    </citation>
    <scope>NUCLEOTIDE SEQUENCE [LARGE SCALE GENOMIC DNA]</scope>
    <source>
        <strain evidence="1 2">CCALA 016</strain>
    </source>
</reference>
<reference evidence="1 2" key="1">
    <citation type="submission" date="2018-03" db="EMBL/GenBank/DDBJ databases">
        <title>The ancient ancestry and fast evolution of plastids.</title>
        <authorList>
            <person name="Moore K.R."/>
            <person name="Magnabosco C."/>
            <person name="Momper L."/>
            <person name="Gold D.A."/>
            <person name="Bosak T."/>
            <person name="Fournier G.P."/>
        </authorList>
    </citation>
    <scope>NUCLEOTIDE SEQUENCE [LARGE SCALE GENOMIC DNA]</scope>
    <source>
        <strain evidence="1 2">CCALA 016</strain>
    </source>
</reference>
<evidence type="ECO:0000313" key="1">
    <source>
        <dbReference type="EMBL" id="PSF38351.1"/>
    </source>
</evidence>
<gene>
    <name evidence="1" type="ORF">C7H19_04990</name>
</gene>
<dbReference type="AlphaFoldDB" id="A0A2T1M0Z5"/>
<keyword evidence="2" id="KW-1185">Reference proteome</keyword>
<dbReference type="EMBL" id="PXOH01000004">
    <property type="protein sequence ID" value="PSF38351.1"/>
    <property type="molecule type" value="Genomic_DNA"/>
</dbReference>
<organism evidence="1 2">
    <name type="scientific">Aphanothece hegewaldii CCALA 016</name>
    <dbReference type="NCBI Taxonomy" id="2107694"/>
    <lineage>
        <taxon>Bacteria</taxon>
        <taxon>Bacillati</taxon>
        <taxon>Cyanobacteriota</taxon>
        <taxon>Cyanophyceae</taxon>
        <taxon>Oscillatoriophycideae</taxon>
        <taxon>Chroococcales</taxon>
        <taxon>Aphanothecaceae</taxon>
        <taxon>Aphanothece</taxon>
    </lineage>
</organism>
<proteinExistence type="predicted"/>
<accession>A0A2T1M0Z5</accession>
<dbReference type="NCBIfam" id="TIGR04062">
    <property type="entry name" value="dnd_assoc_4"/>
    <property type="match status" value="1"/>
</dbReference>
<dbReference type="Proteomes" id="UP000239001">
    <property type="component" value="Unassembled WGS sequence"/>
</dbReference>
<comment type="caution">
    <text evidence="1">The sequence shown here is derived from an EMBL/GenBank/DDBJ whole genome shotgun (WGS) entry which is preliminary data.</text>
</comment>